<dbReference type="OrthoDB" id="2886535at2759"/>
<feature type="region of interest" description="Disordered" evidence="1">
    <location>
        <begin position="1"/>
        <end position="27"/>
    </location>
</feature>
<dbReference type="InParanoid" id="A0A401GZE8"/>
<evidence type="ECO:0000313" key="3">
    <source>
        <dbReference type="Proteomes" id="UP000287166"/>
    </source>
</evidence>
<comment type="caution">
    <text evidence="2">The sequence shown here is derived from an EMBL/GenBank/DDBJ whole genome shotgun (WGS) entry which is preliminary data.</text>
</comment>
<dbReference type="Proteomes" id="UP000287166">
    <property type="component" value="Unassembled WGS sequence"/>
</dbReference>
<accession>A0A401GZE8</accession>
<protein>
    <recommendedName>
        <fullName evidence="4">F-box domain-containing protein</fullName>
    </recommendedName>
</protein>
<gene>
    <name evidence="2" type="ORF">SCP_1102180</name>
</gene>
<organism evidence="2 3">
    <name type="scientific">Sparassis crispa</name>
    <dbReference type="NCBI Taxonomy" id="139825"/>
    <lineage>
        <taxon>Eukaryota</taxon>
        <taxon>Fungi</taxon>
        <taxon>Dikarya</taxon>
        <taxon>Basidiomycota</taxon>
        <taxon>Agaricomycotina</taxon>
        <taxon>Agaricomycetes</taxon>
        <taxon>Polyporales</taxon>
        <taxon>Sparassidaceae</taxon>
        <taxon>Sparassis</taxon>
    </lineage>
</organism>
<dbReference type="SUPFAM" id="SSF52047">
    <property type="entry name" value="RNI-like"/>
    <property type="match status" value="1"/>
</dbReference>
<keyword evidence="3" id="KW-1185">Reference proteome</keyword>
<feature type="compositionally biased region" description="Polar residues" evidence="1">
    <location>
        <begin position="16"/>
        <end position="27"/>
    </location>
</feature>
<dbReference type="GeneID" id="38784458"/>
<evidence type="ECO:0000256" key="1">
    <source>
        <dbReference type="SAM" id="MobiDB-lite"/>
    </source>
</evidence>
<feature type="compositionally biased region" description="Basic and acidic residues" evidence="1">
    <location>
        <begin position="1"/>
        <end position="15"/>
    </location>
</feature>
<dbReference type="Gene3D" id="3.80.10.10">
    <property type="entry name" value="Ribonuclease Inhibitor"/>
    <property type="match status" value="1"/>
</dbReference>
<proteinExistence type="predicted"/>
<evidence type="ECO:0008006" key="4">
    <source>
        <dbReference type="Google" id="ProtNLM"/>
    </source>
</evidence>
<name>A0A401GZE8_9APHY</name>
<sequence>MVVEADHLEQTDEKQTSTGEVIQTSRGGSNLRFPAELFHSIFSHILHGNLAEESPKKALENLTLTCKVFYHLAQPLLFDSCTFPISRTWKPPPEEGVIYPSHADPIPMNIIPLSVQESEDTLHKLCFIGQERIATAVRHCRLAPIAYPEYSTPVDDHCQEDAHEHTIVDRFFRDIIPKLSNLRILELVHVTLGPSHLRLLHGVCVQLHSLCSETCFLQDDDEMRLEDHNHFGAMLSVKNLICKRTIHPGNRKMYLPLPHPTHVESLSYHFFSFRRRGLSHSMEGRERVLFRQLTAMGKFTSLRSLDVTIRPYGAVCDWRQFISTHCCLIESLSMQRHTKVNISFVAPHDLPSLKLFRGMWDDVRFYALQQGGLRHLIVTGKRADAAEDGLRNHPILRHSDVLAGLNGRRDEFACLESLELKIWNALEKIIAPIFNCCPRLRALKLIGNTSFGVGLSSLSSVFIAVTLCPDIEYLSLPQFHIELGQRASLESMISSSSVHLRTQCPKLHYVHFELREEMPMTKGSRSPVMKNSDVRFDPTDDRILTVEHTIEDWRSRVWNE</sequence>
<dbReference type="AlphaFoldDB" id="A0A401GZE8"/>
<dbReference type="EMBL" id="BFAD01000011">
    <property type="protein sequence ID" value="GBE87541.1"/>
    <property type="molecule type" value="Genomic_DNA"/>
</dbReference>
<dbReference type="InterPro" id="IPR032675">
    <property type="entry name" value="LRR_dom_sf"/>
</dbReference>
<evidence type="ECO:0000313" key="2">
    <source>
        <dbReference type="EMBL" id="GBE87541.1"/>
    </source>
</evidence>
<reference evidence="2 3" key="1">
    <citation type="journal article" date="2018" name="Sci. Rep.">
        <title>Genome sequence of the cauliflower mushroom Sparassis crispa (Hanabiratake) and its association with beneficial usage.</title>
        <authorList>
            <person name="Kiyama R."/>
            <person name="Furutani Y."/>
            <person name="Kawaguchi K."/>
            <person name="Nakanishi T."/>
        </authorList>
    </citation>
    <scope>NUCLEOTIDE SEQUENCE [LARGE SCALE GENOMIC DNA]</scope>
</reference>
<dbReference type="RefSeq" id="XP_027618454.1">
    <property type="nucleotide sequence ID" value="XM_027762653.1"/>
</dbReference>